<keyword evidence="2" id="KW-0479">Metal-binding</keyword>
<dbReference type="InterPro" id="IPR036069">
    <property type="entry name" value="DUF34/NIF3_sf"/>
</dbReference>
<dbReference type="PANTHER" id="PTHR13799:SF14">
    <property type="entry name" value="GTP CYCLOHYDROLASE 1 TYPE 2 HOMOLOG"/>
    <property type="match status" value="1"/>
</dbReference>
<dbReference type="SUPFAM" id="SSF102705">
    <property type="entry name" value="NIF3 (NGG1p interacting factor 3)-like"/>
    <property type="match status" value="1"/>
</dbReference>
<dbReference type="PANTHER" id="PTHR13799">
    <property type="entry name" value="NGG1 INTERACTING FACTOR 3"/>
    <property type="match status" value="1"/>
</dbReference>
<reference evidence="4" key="1">
    <citation type="journal article" date="2019" name="Int. J. Syst. Evol. Microbiol.">
        <title>The Global Catalogue of Microorganisms (GCM) 10K type strain sequencing project: providing services to taxonomists for standard genome sequencing and annotation.</title>
        <authorList>
            <consortium name="The Broad Institute Genomics Platform"/>
            <consortium name="The Broad Institute Genome Sequencing Center for Infectious Disease"/>
            <person name="Wu L."/>
            <person name="Ma J."/>
        </authorList>
    </citation>
    <scope>NUCLEOTIDE SEQUENCE [LARGE SCALE GENOMIC DNA]</scope>
    <source>
        <strain evidence="4">KCTC 52438</strain>
    </source>
</reference>
<dbReference type="InterPro" id="IPR002678">
    <property type="entry name" value="DUF34/NIF3"/>
</dbReference>
<dbReference type="Gene3D" id="3.40.1390.30">
    <property type="entry name" value="NIF3 (NGG1p interacting factor 3)-like"/>
    <property type="match status" value="2"/>
</dbReference>
<comment type="caution">
    <text evidence="3">The sequence shown here is derived from an EMBL/GenBank/DDBJ whole genome shotgun (WGS) entry which is preliminary data.</text>
</comment>
<name>A0ABV7HDX6_9GAMM</name>
<proteinExistence type="inferred from homology"/>
<dbReference type="RefSeq" id="WP_386717851.1">
    <property type="nucleotide sequence ID" value="NZ_JBHRSZ010000002.1"/>
</dbReference>
<comment type="similarity">
    <text evidence="1">Belongs to the GTP cyclohydrolase I type 2/NIF3 family.</text>
</comment>
<keyword evidence="4" id="KW-1185">Reference proteome</keyword>
<gene>
    <name evidence="3" type="ORF">ACFOEK_06435</name>
</gene>
<evidence type="ECO:0000313" key="3">
    <source>
        <dbReference type="EMBL" id="MFC3150655.1"/>
    </source>
</evidence>
<sequence length="256" mass="27982">MSTVSRNELMNYLTGLLSPASFKDYCENGLQVEGVDQIGTLVSGVTACQALLDRAVELNADAILVHHGYFWKGEPQSLVGMKGRRIRTLIKNDINLIAYHLPLDVHAEYGNNTQLAKLLGLTVTEGLEEGNPLSVGSVGELSEPITAQAFSERLASVLGREPLHIAPDREKEQIHRVAWCTGAAQSYIYKAIVAEVDAFVTGEISEPTVHTAREEGIHFYSAGHHATERYGVKALGEHLAETFGIQHHFVDVDNPV</sequence>
<organism evidence="3 4">
    <name type="scientific">Litoribrevibacter euphylliae</name>
    <dbReference type="NCBI Taxonomy" id="1834034"/>
    <lineage>
        <taxon>Bacteria</taxon>
        <taxon>Pseudomonadati</taxon>
        <taxon>Pseudomonadota</taxon>
        <taxon>Gammaproteobacteria</taxon>
        <taxon>Oceanospirillales</taxon>
        <taxon>Oceanospirillaceae</taxon>
        <taxon>Litoribrevibacter</taxon>
    </lineage>
</organism>
<dbReference type="Proteomes" id="UP001595476">
    <property type="component" value="Unassembled WGS sequence"/>
</dbReference>
<evidence type="ECO:0000256" key="1">
    <source>
        <dbReference type="ARBA" id="ARBA00006964"/>
    </source>
</evidence>
<dbReference type="NCBIfam" id="TIGR00486">
    <property type="entry name" value="YbgI_SA1388"/>
    <property type="match status" value="1"/>
</dbReference>
<dbReference type="Pfam" id="PF01784">
    <property type="entry name" value="DUF34_NIF3"/>
    <property type="match status" value="1"/>
</dbReference>
<protein>
    <submittedName>
        <fullName evidence="3">Nif3-like dinuclear metal center hexameric protein</fullName>
    </submittedName>
</protein>
<dbReference type="EMBL" id="JBHRSZ010000002">
    <property type="protein sequence ID" value="MFC3150655.1"/>
    <property type="molecule type" value="Genomic_DNA"/>
</dbReference>
<evidence type="ECO:0000256" key="2">
    <source>
        <dbReference type="ARBA" id="ARBA00022723"/>
    </source>
</evidence>
<accession>A0ABV7HDX6</accession>
<evidence type="ECO:0000313" key="4">
    <source>
        <dbReference type="Proteomes" id="UP001595476"/>
    </source>
</evidence>